<dbReference type="AlphaFoldDB" id="A0A383BHA1"/>
<gene>
    <name evidence="1" type="ORF">METZ01_LOCUS471682</name>
</gene>
<accession>A0A383BHA1</accession>
<name>A0A383BHA1_9ZZZZ</name>
<organism evidence="1">
    <name type="scientific">marine metagenome</name>
    <dbReference type="NCBI Taxonomy" id="408172"/>
    <lineage>
        <taxon>unclassified sequences</taxon>
        <taxon>metagenomes</taxon>
        <taxon>ecological metagenomes</taxon>
    </lineage>
</organism>
<sequence>MQNNQRYFQVTPPFYPSSFYAFYLFPPEEDSLIIYSTK</sequence>
<dbReference type="EMBL" id="UINC01200099">
    <property type="protein sequence ID" value="SVE18828.1"/>
    <property type="molecule type" value="Genomic_DNA"/>
</dbReference>
<reference evidence="1" key="1">
    <citation type="submission" date="2018-05" db="EMBL/GenBank/DDBJ databases">
        <authorList>
            <person name="Lanie J.A."/>
            <person name="Ng W.-L."/>
            <person name="Kazmierczak K.M."/>
            <person name="Andrzejewski T.M."/>
            <person name="Davidsen T.M."/>
            <person name="Wayne K.J."/>
            <person name="Tettelin H."/>
            <person name="Glass J.I."/>
            <person name="Rusch D."/>
            <person name="Podicherti R."/>
            <person name="Tsui H.-C.T."/>
            <person name="Winkler M.E."/>
        </authorList>
    </citation>
    <scope>NUCLEOTIDE SEQUENCE</scope>
</reference>
<evidence type="ECO:0000313" key="1">
    <source>
        <dbReference type="EMBL" id="SVE18828.1"/>
    </source>
</evidence>
<protein>
    <submittedName>
        <fullName evidence="1">Uncharacterized protein</fullName>
    </submittedName>
</protein>
<proteinExistence type="predicted"/>